<name>A0ABM3HPN8_9MYRT</name>
<dbReference type="InterPro" id="IPR002083">
    <property type="entry name" value="MATH/TRAF_dom"/>
</dbReference>
<dbReference type="Proteomes" id="UP000827889">
    <property type="component" value="Chromosome 7"/>
</dbReference>
<feature type="domain" description="MATH" evidence="2">
    <location>
        <begin position="1"/>
        <end position="31"/>
    </location>
</feature>
<accession>A0ABM3HPN8</accession>
<organism evidence="3 4">
    <name type="scientific">Rhodamnia argentea</name>
    <dbReference type="NCBI Taxonomy" id="178133"/>
    <lineage>
        <taxon>Eukaryota</taxon>
        <taxon>Viridiplantae</taxon>
        <taxon>Streptophyta</taxon>
        <taxon>Embryophyta</taxon>
        <taxon>Tracheophyta</taxon>
        <taxon>Spermatophyta</taxon>
        <taxon>Magnoliopsida</taxon>
        <taxon>eudicotyledons</taxon>
        <taxon>Gunneridae</taxon>
        <taxon>Pentapetalae</taxon>
        <taxon>rosids</taxon>
        <taxon>malvids</taxon>
        <taxon>Myrtales</taxon>
        <taxon>Myrtaceae</taxon>
        <taxon>Myrtoideae</taxon>
        <taxon>Myrteae</taxon>
        <taxon>Australasian group</taxon>
        <taxon>Rhodamnia</taxon>
    </lineage>
</organism>
<proteinExistence type="predicted"/>
<dbReference type="RefSeq" id="XP_048138560.1">
    <property type="nucleotide sequence ID" value="XM_048282603.1"/>
</dbReference>
<evidence type="ECO:0000313" key="4">
    <source>
        <dbReference type="RefSeq" id="XP_048138560.1"/>
    </source>
</evidence>
<protein>
    <submittedName>
        <fullName evidence="4">Uncharacterized protein LOC125315975</fullName>
    </submittedName>
</protein>
<evidence type="ECO:0000256" key="1">
    <source>
        <dbReference type="SAM" id="Coils"/>
    </source>
</evidence>
<gene>
    <name evidence="4" type="primary">LOC125315975</name>
</gene>
<feature type="coiled-coil region" evidence="1">
    <location>
        <begin position="186"/>
        <end position="259"/>
    </location>
</feature>
<dbReference type="PROSITE" id="PS50144">
    <property type="entry name" value="MATH"/>
    <property type="match status" value="1"/>
</dbReference>
<dbReference type="SUPFAM" id="SSF49599">
    <property type="entry name" value="TRAF domain-like"/>
    <property type="match status" value="1"/>
</dbReference>
<reference evidence="4" key="1">
    <citation type="submission" date="2025-08" db="UniProtKB">
        <authorList>
            <consortium name="RefSeq"/>
        </authorList>
    </citation>
    <scope>IDENTIFICATION</scope>
    <source>
        <tissue evidence="4">Leaf</tissue>
    </source>
</reference>
<evidence type="ECO:0000259" key="2">
    <source>
        <dbReference type="PROSITE" id="PS50144"/>
    </source>
</evidence>
<evidence type="ECO:0000313" key="3">
    <source>
        <dbReference type="Proteomes" id="UP000827889"/>
    </source>
</evidence>
<sequence>MEFIWMIPLTELHDHTKGYLVNDRLVINVEVCVLRFNPAVNTRSAGLINNFGAYFVSLNERIEEAETNGVRVGSSSRSRDVAVTSETLSLEEVEEAKQSLKGCLWDLFKLNMKERLSMALSTLRSARAGLSAKHCEAIQKFLANYDEFTSDYLIFEQDNAEFELHKIQMDRMFLEMKEVREIHTFYKQLMEDITKEERELNGKMQKVQCRKDKLLSDWEILLVKLEEANSGYTEEKKKAAEAEEKKRIAEERMSRSATAWSDLKVLFC</sequence>
<keyword evidence="3" id="KW-1185">Reference proteome</keyword>
<dbReference type="GeneID" id="125315975"/>
<keyword evidence="1" id="KW-0175">Coiled coil</keyword>